<keyword evidence="5 10" id="KW-0808">Transferase</keyword>
<protein>
    <submittedName>
        <fullName evidence="10">Ceramide glucosyltransferase</fullName>
    </submittedName>
</protein>
<comment type="pathway">
    <text evidence="2">Lipid metabolism; sphingolipid metabolism.</text>
</comment>
<dbReference type="InterPro" id="IPR025993">
    <property type="entry name" value="Ceramide_glucosylTrfase"/>
</dbReference>
<evidence type="ECO:0000256" key="3">
    <source>
        <dbReference type="ARBA" id="ARBA00004991"/>
    </source>
</evidence>
<sequence>MWGQIFSVAGAVWWVIAIALFGLSLGGALLQPVVQRRRPKRLDRPAISAIVPVKCLDPGFKTTQTSIFLQDYPDYEILVSAAERQSPALDVAREVAAAFPARVCRFLCSEGNGAVSPKLNTLAAPLAAARNDFVFTKDSNITLAPDAMAVFMQNFAGNVGLVVAVPVAVRPETFAGRIEACLINGHARLLLTASALGLGFGVGKTMLFRRSDLAAAGGVEAISHSLAEDTALSQSLAAQGLKTVFAHRTVGQEIGARTLREIYDRQVRWSVIRRANERFTYPLEPLSSALPAAFAGALAAPLAGAPGISGFLFTFTGWFFAETTLAYCKGWDVSLLSPLAFVAREILSLAAWLRAWTTYDVVWAQGRFDARKGVRAASRTQA</sequence>
<evidence type="ECO:0000256" key="1">
    <source>
        <dbReference type="ARBA" id="ARBA00004141"/>
    </source>
</evidence>
<evidence type="ECO:0000256" key="9">
    <source>
        <dbReference type="SAM" id="Phobius"/>
    </source>
</evidence>
<comment type="pathway">
    <text evidence="3">Sphingolipid metabolism.</text>
</comment>
<dbReference type="GO" id="GO:0006679">
    <property type="term" value="P:glucosylceramide biosynthetic process"/>
    <property type="evidence" value="ECO:0007669"/>
    <property type="project" value="TreeGrafter"/>
</dbReference>
<evidence type="ECO:0000256" key="5">
    <source>
        <dbReference type="ARBA" id="ARBA00022679"/>
    </source>
</evidence>
<keyword evidence="4" id="KW-0328">Glycosyltransferase</keyword>
<comment type="subcellular location">
    <subcellularLocation>
        <location evidence="1">Membrane</location>
        <topology evidence="1">Multi-pass membrane protein</topology>
    </subcellularLocation>
</comment>
<name>A0A1I4BFZ3_9HYPH</name>
<evidence type="ECO:0000313" key="10">
    <source>
        <dbReference type="EMBL" id="SFK67067.1"/>
    </source>
</evidence>
<dbReference type="Proteomes" id="UP000198755">
    <property type="component" value="Unassembled WGS sequence"/>
</dbReference>
<keyword evidence="7 9" id="KW-1133">Transmembrane helix</keyword>
<dbReference type="AlphaFoldDB" id="A0A1I4BFZ3"/>
<dbReference type="PANTHER" id="PTHR12726">
    <property type="entry name" value="CERAMIDE GLUCOSYLTRANSFERASE"/>
    <property type="match status" value="1"/>
</dbReference>
<reference evidence="10 11" key="1">
    <citation type="submission" date="2016-10" db="EMBL/GenBank/DDBJ databases">
        <authorList>
            <person name="de Groot N.N."/>
        </authorList>
    </citation>
    <scope>NUCLEOTIDE SEQUENCE [LARGE SCALE GENOMIC DNA]</scope>
    <source>
        <strain evidence="10 11">NE2</strain>
    </source>
</reference>
<accession>A0A1I4BFZ3</accession>
<dbReference type="RefSeq" id="WP_091684990.1">
    <property type="nucleotide sequence ID" value="NZ_FOSN01000014.1"/>
</dbReference>
<feature type="transmembrane region" description="Helical" evidence="9">
    <location>
        <begin position="12"/>
        <end position="34"/>
    </location>
</feature>
<keyword evidence="6 9" id="KW-0812">Transmembrane</keyword>
<dbReference type="GO" id="GO:0008120">
    <property type="term" value="F:ceramide glucosyltransferase activity"/>
    <property type="evidence" value="ECO:0007669"/>
    <property type="project" value="TreeGrafter"/>
</dbReference>
<organism evidence="10 11">
    <name type="scientific">Methylocapsa palsarum</name>
    <dbReference type="NCBI Taxonomy" id="1612308"/>
    <lineage>
        <taxon>Bacteria</taxon>
        <taxon>Pseudomonadati</taxon>
        <taxon>Pseudomonadota</taxon>
        <taxon>Alphaproteobacteria</taxon>
        <taxon>Hyphomicrobiales</taxon>
        <taxon>Beijerinckiaceae</taxon>
        <taxon>Methylocapsa</taxon>
    </lineage>
</organism>
<keyword evidence="11" id="KW-1185">Reference proteome</keyword>
<dbReference type="PANTHER" id="PTHR12726:SF0">
    <property type="entry name" value="CERAMIDE GLUCOSYLTRANSFERASE"/>
    <property type="match status" value="1"/>
</dbReference>
<dbReference type="STRING" id="1612308.SAMN05444581_11486"/>
<evidence type="ECO:0000313" key="11">
    <source>
        <dbReference type="Proteomes" id="UP000198755"/>
    </source>
</evidence>
<proteinExistence type="predicted"/>
<evidence type="ECO:0000256" key="8">
    <source>
        <dbReference type="ARBA" id="ARBA00023136"/>
    </source>
</evidence>
<dbReference type="OrthoDB" id="8435849at2"/>
<dbReference type="EMBL" id="FOSN01000014">
    <property type="protein sequence ID" value="SFK67067.1"/>
    <property type="molecule type" value="Genomic_DNA"/>
</dbReference>
<dbReference type="SUPFAM" id="SSF53448">
    <property type="entry name" value="Nucleotide-diphospho-sugar transferases"/>
    <property type="match status" value="1"/>
</dbReference>
<evidence type="ECO:0000256" key="2">
    <source>
        <dbReference type="ARBA" id="ARBA00004760"/>
    </source>
</evidence>
<keyword evidence="8 9" id="KW-0472">Membrane</keyword>
<evidence type="ECO:0000256" key="4">
    <source>
        <dbReference type="ARBA" id="ARBA00022676"/>
    </source>
</evidence>
<dbReference type="InterPro" id="IPR029044">
    <property type="entry name" value="Nucleotide-diphossugar_trans"/>
</dbReference>
<evidence type="ECO:0000256" key="6">
    <source>
        <dbReference type="ARBA" id="ARBA00022692"/>
    </source>
</evidence>
<dbReference type="Gene3D" id="3.90.550.10">
    <property type="entry name" value="Spore Coat Polysaccharide Biosynthesis Protein SpsA, Chain A"/>
    <property type="match status" value="1"/>
</dbReference>
<evidence type="ECO:0000256" key="7">
    <source>
        <dbReference type="ARBA" id="ARBA00022989"/>
    </source>
</evidence>
<gene>
    <name evidence="10" type="ORF">SAMN05444581_11486</name>
</gene>
<dbReference type="Pfam" id="PF13506">
    <property type="entry name" value="Glyco_transf_21"/>
    <property type="match status" value="1"/>
</dbReference>
<dbReference type="GO" id="GO:0016020">
    <property type="term" value="C:membrane"/>
    <property type="evidence" value="ECO:0007669"/>
    <property type="project" value="UniProtKB-SubCell"/>
</dbReference>